<keyword evidence="2" id="KW-1133">Transmembrane helix</keyword>
<evidence type="ECO:0000313" key="3">
    <source>
        <dbReference type="EMBL" id="KAL2545396.1"/>
    </source>
</evidence>
<dbReference type="EMBL" id="JBFOLJ010000004">
    <property type="protein sequence ID" value="KAL2545396.1"/>
    <property type="molecule type" value="Genomic_DNA"/>
</dbReference>
<evidence type="ECO:0000313" key="4">
    <source>
        <dbReference type="Proteomes" id="UP001604277"/>
    </source>
</evidence>
<evidence type="ECO:0000256" key="1">
    <source>
        <dbReference type="SAM" id="MobiDB-lite"/>
    </source>
</evidence>
<name>A0ABD1W6W1_9LAMI</name>
<reference evidence="4" key="1">
    <citation type="submission" date="2024-07" db="EMBL/GenBank/DDBJ databases">
        <title>Two chromosome-level genome assemblies of Korean endemic species Abeliophyllum distichum and Forsythia ovata (Oleaceae).</title>
        <authorList>
            <person name="Jang H."/>
        </authorList>
    </citation>
    <scope>NUCLEOTIDE SEQUENCE [LARGE SCALE GENOMIC DNA]</scope>
</reference>
<gene>
    <name evidence="3" type="ORF">Fot_14629</name>
</gene>
<comment type="caution">
    <text evidence="3">The sequence shown here is derived from an EMBL/GenBank/DDBJ whole genome shotgun (WGS) entry which is preliminary data.</text>
</comment>
<sequence>MELGHPLVRVGIVTKSIKDTSGPCGSTLSLFEQVNGLITSGVSCFTIGTRVTCCWGPSFGFTQFFILGFIASYFTSLFAVKNSKVKGSYGHNLLYPVILDRSPLCVVRRFRPRFLGKILEVVFEVEIDLDYFSFLEVFGQISLNGHRELSVRPPTSNDGSHRSDAHNLYETSNTPLSGTETAHEGASVLRSILEKIVEDQNGVRETLMYDRRVYESLCIVDFLHKALLAFISSILAGVLNSLVAGVERARGCDKFKGYTYSYQ</sequence>
<feature type="transmembrane region" description="Helical" evidence="2">
    <location>
        <begin position="226"/>
        <end position="246"/>
    </location>
</feature>
<dbReference type="Proteomes" id="UP001604277">
    <property type="component" value="Unassembled WGS sequence"/>
</dbReference>
<proteinExistence type="predicted"/>
<feature type="compositionally biased region" description="Polar residues" evidence="1">
    <location>
        <begin position="169"/>
        <end position="180"/>
    </location>
</feature>
<dbReference type="AlphaFoldDB" id="A0ABD1W6W1"/>
<evidence type="ECO:0000256" key="2">
    <source>
        <dbReference type="SAM" id="Phobius"/>
    </source>
</evidence>
<keyword evidence="2" id="KW-0812">Transmembrane</keyword>
<keyword evidence="4" id="KW-1185">Reference proteome</keyword>
<organism evidence="3 4">
    <name type="scientific">Forsythia ovata</name>
    <dbReference type="NCBI Taxonomy" id="205694"/>
    <lineage>
        <taxon>Eukaryota</taxon>
        <taxon>Viridiplantae</taxon>
        <taxon>Streptophyta</taxon>
        <taxon>Embryophyta</taxon>
        <taxon>Tracheophyta</taxon>
        <taxon>Spermatophyta</taxon>
        <taxon>Magnoliopsida</taxon>
        <taxon>eudicotyledons</taxon>
        <taxon>Gunneridae</taxon>
        <taxon>Pentapetalae</taxon>
        <taxon>asterids</taxon>
        <taxon>lamiids</taxon>
        <taxon>Lamiales</taxon>
        <taxon>Oleaceae</taxon>
        <taxon>Forsythieae</taxon>
        <taxon>Forsythia</taxon>
    </lineage>
</organism>
<feature type="region of interest" description="Disordered" evidence="1">
    <location>
        <begin position="149"/>
        <end position="180"/>
    </location>
</feature>
<protein>
    <submittedName>
        <fullName evidence="3">Uncharacterized protein</fullName>
    </submittedName>
</protein>
<keyword evidence="2" id="KW-0472">Membrane</keyword>
<accession>A0ABD1W6W1</accession>